<dbReference type="RefSeq" id="WP_242721127.1">
    <property type="nucleotide sequence ID" value="NZ_CP051667.1"/>
</dbReference>
<dbReference type="PRINTS" id="PR00469">
    <property type="entry name" value="PNDRDTASEII"/>
</dbReference>
<comment type="catalytic activity">
    <reaction evidence="3">
        <text>[thioredoxin]-dithiol + NADP(+) = [thioredoxin]-disulfide + NADPH + H(+)</text>
        <dbReference type="Rhea" id="RHEA:20345"/>
        <dbReference type="Rhea" id="RHEA-COMP:10698"/>
        <dbReference type="Rhea" id="RHEA-COMP:10700"/>
        <dbReference type="ChEBI" id="CHEBI:15378"/>
        <dbReference type="ChEBI" id="CHEBI:29950"/>
        <dbReference type="ChEBI" id="CHEBI:50058"/>
        <dbReference type="ChEBI" id="CHEBI:57783"/>
        <dbReference type="ChEBI" id="CHEBI:58349"/>
        <dbReference type="EC" id="1.8.1.9"/>
    </reaction>
</comment>
<evidence type="ECO:0000256" key="1">
    <source>
        <dbReference type="ARBA" id="ARBA00022630"/>
    </source>
</evidence>
<dbReference type="SUPFAM" id="SSF51905">
    <property type="entry name" value="FAD/NAD(P)-binding domain"/>
    <property type="match status" value="1"/>
</dbReference>
<dbReference type="EMBL" id="JASNUQ010000002">
    <property type="protein sequence ID" value="MDK4289556.1"/>
    <property type="molecule type" value="Genomic_DNA"/>
</dbReference>
<accession>A0ABT7FUP8</accession>
<dbReference type="InterPro" id="IPR023753">
    <property type="entry name" value="FAD/NAD-binding_dom"/>
</dbReference>
<evidence type="ECO:0000259" key="4">
    <source>
        <dbReference type="Pfam" id="PF07992"/>
    </source>
</evidence>
<name>A0ABT7FUP8_9CORY</name>
<keyword evidence="6" id="KW-1185">Reference proteome</keyword>
<sequence length="314" mass="33321">MGAQSFDVIIVGGGFAGNAAGITLARALRSVAIFDTGRPRNRSSSHAHGVLGQDGANPLEFLRRGSEEFSAFGGTRFSDEILKIQAVETSVPHGKTLWEVHSSQGKTYLAAHVLVATGISDKLPAVPGLKDLWGQRVFHCPYCHGFEIRDTDCAVIGGLNPGFTFRMTHMLRNWTSQLTFYTNGLVLDGQQRSLYAARGVIVDDTPVTSVEADLNSPSGVVVNAESGRSRFESCFTGPDFLPNHSLLLDAGCEHANGWVLQDGGKTSMPGLWSAGNVTSSPDQISQAMGSAVATAIAIDQTLLSDELAALAPSF</sequence>
<dbReference type="PRINTS" id="PR00368">
    <property type="entry name" value="FADPNR"/>
</dbReference>
<dbReference type="Pfam" id="PF07992">
    <property type="entry name" value="Pyr_redox_2"/>
    <property type="match status" value="1"/>
</dbReference>
<evidence type="ECO:0000313" key="6">
    <source>
        <dbReference type="Proteomes" id="UP001239759"/>
    </source>
</evidence>
<evidence type="ECO:0000313" key="5">
    <source>
        <dbReference type="EMBL" id="MDK4289556.1"/>
    </source>
</evidence>
<feature type="domain" description="FAD/NAD(P)-binding" evidence="4">
    <location>
        <begin position="6"/>
        <end position="290"/>
    </location>
</feature>
<proteinExistence type="predicted"/>
<evidence type="ECO:0000256" key="3">
    <source>
        <dbReference type="ARBA" id="ARBA00048132"/>
    </source>
</evidence>
<keyword evidence="2" id="KW-0560">Oxidoreductase</keyword>
<evidence type="ECO:0000256" key="2">
    <source>
        <dbReference type="ARBA" id="ARBA00023002"/>
    </source>
</evidence>
<dbReference type="InterPro" id="IPR050097">
    <property type="entry name" value="Ferredoxin-NADP_redctase_2"/>
</dbReference>
<keyword evidence="1" id="KW-0285">Flavoprotein</keyword>
<reference evidence="5 6" key="1">
    <citation type="submission" date="2023-05" db="EMBL/GenBank/DDBJ databases">
        <title>Metabolic capabilities are highly conserved among human nasal-associated Corynebacterium species in pangenomic analyses.</title>
        <authorList>
            <person name="Tran T.H."/>
            <person name="Roberts A.Q."/>
            <person name="Escapa I.F."/>
            <person name="Gao W."/>
            <person name="Conlan S."/>
            <person name="Kong H."/>
            <person name="Segre J.A."/>
            <person name="Kelly M.S."/>
            <person name="Lemon K.P."/>
        </authorList>
    </citation>
    <scope>NUCLEOTIDE SEQUENCE [LARGE SCALE GENOMIC DNA]</scope>
    <source>
        <strain evidence="5 6">KPL3772</strain>
    </source>
</reference>
<dbReference type="Proteomes" id="UP001239759">
    <property type="component" value="Unassembled WGS sequence"/>
</dbReference>
<organism evidence="5 6">
    <name type="scientific">Corynebacterium pseudodiphtheriticum</name>
    <dbReference type="NCBI Taxonomy" id="37637"/>
    <lineage>
        <taxon>Bacteria</taxon>
        <taxon>Bacillati</taxon>
        <taxon>Actinomycetota</taxon>
        <taxon>Actinomycetes</taxon>
        <taxon>Mycobacteriales</taxon>
        <taxon>Corynebacteriaceae</taxon>
        <taxon>Corynebacterium</taxon>
    </lineage>
</organism>
<protein>
    <submittedName>
        <fullName evidence="5">NAD(P)/FAD-dependent oxidoreductase</fullName>
    </submittedName>
</protein>
<comment type="caution">
    <text evidence="5">The sequence shown here is derived from an EMBL/GenBank/DDBJ whole genome shotgun (WGS) entry which is preliminary data.</text>
</comment>
<gene>
    <name evidence="5" type="ORF">QPX23_02240</name>
</gene>
<dbReference type="InterPro" id="IPR036188">
    <property type="entry name" value="FAD/NAD-bd_sf"/>
</dbReference>
<dbReference type="Gene3D" id="3.50.50.60">
    <property type="entry name" value="FAD/NAD(P)-binding domain"/>
    <property type="match status" value="2"/>
</dbReference>
<dbReference type="PANTHER" id="PTHR48105">
    <property type="entry name" value="THIOREDOXIN REDUCTASE 1-RELATED-RELATED"/>
    <property type="match status" value="1"/>
</dbReference>